<sequence>MGIVNTNDIITATHIVNTDIQDEELQLSSALNILRSLINYKVANPQEYADISTENDAIHYILSIEEIVSIIQQQEDNIENNDEDGPAPPKISISVTLSSQEDSSLSTQDQLAVLQQLTHELNIIDSSESSETESETDNDNEYDPDQERRHLHWEAFLPS</sequence>
<evidence type="ECO:0000313" key="2">
    <source>
        <dbReference type="EMBL" id="CAG8542705.1"/>
    </source>
</evidence>
<feature type="region of interest" description="Disordered" evidence="1">
    <location>
        <begin position="75"/>
        <end position="108"/>
    </location>
</feature>
<comment type="caution">
    <text evidence="2">The sequence shown here is derived from an EMBL/GenBank/DDBJ whole genome shotgun (WGS) entry which is preliminary data.</text>
</comment>
<gene>
    <name evidence="2" type="ORF">ALEPTO_LOCUS5488</name>
</gene>
<protein>
    <submittedName>
        <fullName evidence="2">9715_t:CDS:1</fullName>
    </submittedName>
</protein>
<feature type="compositionally biased region" description="Acidic residues" evidence="1">
    <location>
        <begin position="76"/>
        <end position="85"/>
    </location>
</feature>
<proteinExistence type="predicted"/>
<dbReference type="AlphaFoldDB" id="A0A9N9AV21"/>
<feature type="region of interest" description="Disordered" evidence="1">
    <location>
        <begin position="122"/>
        <end position="159"/>
    </location>
</feature>
<reference evidence="2" key="1">
    <citation type="submission" date="2021-06" db="EMBL/GenBank/DDBJ databases">
        <authorList>
            <person name="Kallberg Y."/>
            <person name="Tangrot J."/>
            <person name="Rosling A."/>
        </authorList>
    </citation>
    <scope>NUCLEOTIDE SEQUENCE</scope>
    <source>
        <strain evidence="2">FL130A</strain>
    </source>
</reference>
<dbReference type="Proteomes" id="UP000789508">
    <property type="component" value="Unassembled WGS sequence"/>
</dbReference>
<evidence type="ECO:0000256" key="1">
    <source>
        <dbReference type="SAM" id="MobiDB-lite"/>
    </source>
</evidence>
<dbReference type="EMBL" id="CAJVPS010001555">
    <property type="protein sequence ID" value="CAG8542705.1"/>
    <property type="molecule type" value="Genomic_DNA"/>
</dbReference>
<organism evidence="2 3">
    <name type="scientific">Ambispora leptoticha</name>
    <dbReference type="NCBI Taxonomy" id="144679"/>
    <lineage>
        <taxon>Eukaryota</taxon>
        <taxon>Fungi</taxon>
        <taxon>Fungi incertae sedis</taxon>
        <taxon>Mucoromycota</taxon>
        <taxon>Glomeromycotina</taxon>
        <taxon>Glomeromycetes</taxon>
        <taxon>Archaeosporales</taxon>
        <taxon>Ambisporaceae</taxon>
        <taxon>Ambispora</taxon>
    </lineage>
</organism>
<feature type="compositionally biased region" description="Acidic residues" evidence="1">
    <location>
        <begin position="128"/>
        <end position="144"/>
    </location>
</feature>
<feature type="compositionally biased region" description="Polar residues" evidence="1">
    <location>
        <begin position="93"/>
        <end position="108"/>
    </location>
</feature>
<evidence type="ECO:0000313" key="3">
    <source>
        <dbReference type="Proteomes" id="UP000789508"/>
    </source>
</evidence>
<keyword evidence="3" id="KW-1185">Reference proteome</keyword>
<name>A0A9N9AV21_9GLOM</name>
<accession>A0A9N9AV21</accession>